<feature type="transmembrane region" description="Helical" evidence="10">
    <location>
        <begin position="20"/>
        <end position="43"/>
    </location>
</feature>
<feature type="transmembrane region" description="Helical" evidence="10">
    <location>
        <begin position="269"/>
        <end position="286"/>
    </location>
</feature>
<dbReference type="GO" id="GO:0009252">
    <property type="term" value="P:peptidoglycan biosynthetic process"/>
    <property type="evidence" value="ECO:0007669"/>
    <property type="project" value="UniProtKB-UniRule"/>
</dbReference>
<evidence type="ECO:0000256" key="9">
    <source>
        <dbReference type="ARBA" id="ARBA00061532"/>
    </source>
</evidence>
<feature type="transmembrane region" description="Helical" evidence="10">
    <location>
        <begin position="185"/>
        <end position="205"/>
    </location>
</feature>
<dbReference type="EMBL" id="QJJK01000008">
    <property type="protein sequence ID" value="PXW56303.1"/>
    <property type="molecule type" value="Genomic_DNA"/>
</dbReference>
<keyword evidence="10 11" id="KW-0961">Cell wall biogenesis/degradation</keyword>
<feature type="transmembrane region" description="Helical" evidence="10">
    <location>
        <begin position="85"/>
        <end position="108"/>
    </location>
</feature>
<dbReference type="GO" id="GO:0034204">
    <property type="term" value="P:lipid translocation"/>
    <property type="evidence" value="ECO:0007669"/>
    <property type="project" value="TreeGrafter"/>
</dbReference>
<feature type="transmembrane region" description="Helical" evidence="10">
    <location>
        <begin position="381"/>
        <end position="398"/>
    </location>
</feature>
<comment type="function">
    <text evidence="8 10 11">Involved in peptidoglycan biosynthesis. Transports lipid-linked peptidoglycan precursors from the inner to the outer leaflet of the cytoplasmic membrane.</text>
</comment>
<evidence type="ECO:0000256" key="4">
    <source>
        <dbReference type="ARBA" id="ARBA00022960"/>
    </source>
</evidence>
<dbReference type="NCBIfam" id="TIGR01695">
    <property type="entry name" value="murJ_mviN"/>
    <property type="match status" value="1"/>
</dbReference>
<evidence type="ECO:0000256" key="8">
    <source>
        <dbReference type="ARBA" id="ARBA00060041"/>
    </source>
</evidence>
<feature type="transmembrane region" description="Helical" evidence="10">
    <location>
        <begin position="225"/>
        <end position="249"/>
    </location>
</feature>
<evidence type="ECO:0000256" key="1">
    <source>
        <dbReference type="ARBA" id="ARBA00004651"/>
    </source>
</evidence>
<comment type="subcellular location">
    <subcellularLocation>
        <location evidence="10">Cell inner membrane</location>
        <topology evidence="10">Multi-pass membrane protein</topology>
    </subcellularLocation>
    <subcellularLocation>
        <location evidence="1">Cell membrane</location>
        <topology evidence="1">Multi-pass membrane protein</topology>
    </subcellularLocation>
</comment>
<evidence type="ECO:0000256" key="2">
    <source>
        <dbReference type="ARBA" id="ARBA00022475"/>
    </source>
</evidence>
<dbReference type="PIRSF" id="PIRSF002869">
    <property type="entry name" value="MviN"/>
    <property type="match status" value="1"/>
</dbReference>
<dbReference type="UniPathway" id="UPA00219"/>
<keyword evidence="4 10" id="KW-0133">Cell shape</keyword>
<protein>
    <recommendedName>
        <fullName evidence="10">Probable lipid II flippase MurJ</fullName>
    </recommendedName>
</protein>
<dbReference type="PANTHER" id="PTHR47019">
    <property type="entry name" value="LIPID II FLIPPASE MURJ"/>
    <property type="match status" value="1"/>
</dbReference>
<keyword evidence="13" id="KW-1185">Reference proteome</keyword>
<comment type="similarity">
    <text evidence="9 10 11">Belongs to the MurJ/MviN family.</text>
</comment>
<dbReference type="InterPro" id="IPR004268">
    <property type="entry name" value="MurJ"/>
</dbReference>
<evidence type="ECO:0000256" key="11">
    <source>
        <dbReference type="PIRNR" id="PIRNR002869"/>
    </source>
</evidence>
<dbReference type="OrthoDB" id="9816572at2"/>
<accession>A0A2V3U245</accession>
<keyword evidence="3 10" id="KW-0812">Transmembrane</keyword>
<feature type="transmembrane region" description="Helical" evidence="10">
    <location>
        <begin position="346"/>
        <end position="369"/>
    </location>
</feature>
<dbReference type="RefSeq" id="WP_110376076.1">
    <property type="nucleotide sequence ID" value="NZ_JAHBRY010000001.1"/>
</dbReference>
<evidence type="ECO:0000256" key="5">
    <source>
        <dbReference type="ARBA" id="ARBA00022984"/>
    </source>
</evidence>
<dbReference type="PRINTS" id="PR01806">
    <property type="entry name" value="VIRFACTRMVIN"/>
</dbReference>
<feature type="transmembrane region" description="Helical" evidence="10">
    <location>
        <begin position="477"/>
        <end position="498"/>
    </location>
</feature>
<evidence type="ECO:0000256" key="7">
    <source>
        <dbReference type="ARBA" id="ARBA00023136"/>
    </source>
</evidence>
<organism evidence="12 13">
    <name type="scientific">Chelatococcus asaccharovorans</name>
    <dbReference type="NCBI Taxonomy" id="28210"/>
    <lineage>
        <taxon>Bacteria</taxon>
        <taxon>Pseudomonadati</taxon>
        <taxon>Pseudomonadota</taxon>
        <taxon>Alphaproteobacteria</taxon>
        <taxon>Hyphomicrobiales</taxon>
        <taxon>Chelatococcaceae</taxon>
        <taxon>Chelatococcus</taxon>
    </lineage>
</organism>
<dbReference type="GO" id="GO:0005886">
    <property type="term" value="C:plasma membrane"/>
    <property type="evidence" value="ECO:0007669"/>
    <property type="project" value="UniProtKB-SubCell"/>
</dbReference>
<keyword evidence="10 11" id="KW-0813">Transport</keyword>
<dbReference type="GO" id="GO:0071555">
    <property type="term" value="P:cell wall organization"/>
    <property type="evidence" value="ECO:0007669"/>
    <property type="project" value="UniProtKB-UniRule"/>
</dbReference>
<dbReference type="GO" id="GO:0015648">
    <property type="term" value="F:lipid-linked peptidoglycan transporter activity"/>
    <property type="evidence" value="ECO:0007669"/>
    <property type="project" value="UniProtKB-UniRule"/>
</dbReference>
<keyword evidence="2 10" id="KW-1003">Cell membrane</keyword>
<evidence type="ECO:0000313" key="13">
    <source>
        <dbReference type="Proteomes" id="UP000248021"/>
    </source>
</evidence>
<sequence>MLKKLLSVSGFTLLSRITGLIRDLMAAAIMGAGMLADAFFVALRLPNHFRAIFGEGAFNQAFIPSISRLREASGAEAAQHFASSVWTLMILVQLPLMIIALVGMPWLVSLLAPGFADEPEKYALAITLTRITFPYLFFITLVTLVSGILNSVDRFAAAAASPILLNVAMVVALAFAAFFPTAGHAAAWGVSVAGLLQLLMVLGDARIAGVVPRLVRPRLDEDMKVFLKALLPAVIGSAGIQIAVFADTIIASQLPTGAVASIYYADRLYQLPVGVIAIAAGTVLLPEMSRRLSVNDSESAHRAQNRAFIFSLALSAPCLVAFFLLPTTIMSAVFGRGAFTAADAQAAGAVLSAYAIGLPAIVLISSVVASFRSRLDTATPAIVSLSVIAVNVTLKIIFAQRLGAAGLALATAIAAWANVLILYGIALRRGWTAPNKELIRAVIATALACFALAAATLATHHVASPWSAGLPRFNDEVLLAIDAVIGGIVYAAAIFLAFKGLRLSLRRI</sequence>
<feature type="transmembrane region" description="Helical" evidence="10">
    <location>
        <begin position="156"/>
        <end position="179"/>
    </location>
</feature>
<dbReference type="HAMAP" id="MF_02078">
    <property type="entry name" value="MurJ_MviN"/>
    <property type="match status" value="1"/>
</dbReference>
<reference evidence="12 13" key="1">
    <citation type="submission" date="2018-05" db="EMBL/GenBank/DDBJ databases">
        <title>Genomic Encyclopedia of Type Strains, Phase IV (KMG-IV): sequencing the most valuable type-strain genomes for metagenomic binning, comparative biology and taxonomic classification.</title>
        <authorList>
            <person name="Goeker M."/>
        </authorList>
    </citation>
    <scope>NUCLEOTIDE SEQUENCE [LARGE SCALE GENOMIC DNA]</scope>
    <source>
        <strain evidence="12 13">DSM 6462</strain>
    </source>
</reference>
<dbReference type="Proteomes" id="UP000248021">
    <property type="component" value="Unassembled WGS sequence"/>
</dbReference>
<keyword evidence="6 10" id="KW-1133">Transmembrane helix</keyword>
<gene>
    <name evidence="10" type="primary">murJ</name>
    <name evidence="12" type="ORF">C7450_10852</name>
</gene>
<feature type="transmembrane region" description="Helical" evidence="10">
    <location>
        <begin position="128"/>
        <end position="149"/>
    </location>
</feature>
<dbReference type="CDD" id="cd13123">
    <property type="entry name" value="MATE_MurJ_like"/>
    <property type="match status" value="1"/>
</dbReference>
<evidence type="ECO:0000256" key="3">
    <source>
        <dbReference type="ARBA" id="ARBA00022692"/>
    </source>
</evidence>
<feature type="transmembrane region" description="Helical" evidence="10">
    <location>
        <begin position="307"/>
        <end position="334"/>
    </location>
</feature>
<keyword evidence="7 10" id="KW-0472">Membrane</keyword>
<name>A0A2V3U245_9HYPH</name>
<evidence type="ECO:0000313" key="12">
    <source>
        <dbReference type="EMBL" id="PXW56303.1"/>
    </source>
</evidence>
<comment type="pathway">
    <text evidence="10">Cell wall biogenesis; peptidoglycan biosynthesis.</text>
</comment>
<feature type="transmembrane region" description="Helical" evidence="10">
    <location>
        <begin position="438"/>
        <end position="457"/>
    </location>
</feature>
<dbReference type="Pfam" id="PF03023">
    <property type="entry name" value="MurJ"/>
    <property type="match status" value="1"/>
</dbReference>
<dbReference type="InterPro" id="IPR051050">
    <property type="entry name" value="Lipid_II_flippase_MurJ/MviN"/>
</dbReference>
<evidence type="ECO:0000256" key="10">
    <source>
        <dbReference type="HAMAP-Rule" id="MF_02078"/>
    </source>
</evidence>
<comment type="caution">
    <text evidence="12">The sequence shown here is derived from an EMBL/GenBank/DDBJ whole genome shotgun (WGS) entry which is preliminary data.</text>
</comment>
<proteinExistence type="inferred from homology"/>
<dbReference type="GO" id="GO:0008360">
    <property type="term" value="P:regulation of cell shape"/>
    <property type="evidence" value="ECO:0007669"/>
    <property type="project" value="UniProtKB-UniRule"/>
</dbReference>
<dbReference type="PANTHER" id="PTHR47019:SF1">
    <property type="entry name" value="LIPID II FLIPPASE MURJ"/>
    <property type="match status" value="1"/>
</dbReference>
<feature type="transmembrane region" description="Helical" evidence="10">
    <location>
        <begin position="404"/>
        <end position="426"/>
    </location>
</feature>
<keyword evidence="10" id="KW-0997">Cell inner membrane</keyword>
<dbReference type="AlphaFoldDB" id="A0A2V3U245"/>
<keyword evidence="5 10" id="KW-0573">Peptidoglycan synthesis</keyword>
<evidence type="ECO:0000256" key="6">
    <source>
        <dbReference type="ARBA" id="ARBA00022989"/>
    </source>
</evidence>